<organism evidence="3 4">
    <name type="scientific">Chelonobacter oris</name>
    <dbReference type="NCBI Taxonomy" id="505317"/>
    <lineage>
        <taxon>Bacteria</taxon>
        <taxon>Pseudomonadati</taxon>
        <taxon>Pseudomonadota</taxon>
        <taxon>Gammaproteobacteria</taxon>
        <taxon>Pasteurellales</taxon>
        <taxon>Pasteurellaceae</taxon>
        <taxon>Chelonobacter</taxon>
    </lineage>
</organism>
<evidence type="ECO:0000313" key="4">
    <source>
        <dbReference type="Proteomes" id="UP000030380"/>
    </source>
</evidence>
<reference evidence="3 4" key="1">
    <citation type="submission" date="2014-11" db="EMBL/GenBank/DDBJ databases">
        <title>Draft genome sequence of Chelonobacter oris 1662T, associated with respiratory disease in Hermann's Tortoises.</title>
        <authorList>
            <person name="Kudirkiene E."/>
            <person name="Hansen M.J."/>
            <person name="Bojesen A.M."/>
        </authorList>
    </citation>
    <scope>NUCLEOTIDE SEQUENCE [LARGE SCALE GENOMIC DNA]</scope>
    <source>
        <strain evidence="3 4">1662</strain>
    </source>
</reference>
<evidence type="ECO:0000259" key="2">
    <source>
        <dbReference type="Pfam" id="PF13369"/>
    </source>
</evidence>
<keyword evidence="4" id="KW-1185">Reference proteome</keyword>
<evidence type="ECO:0000256" key="1">
    <source>
        <dbReference type="ARBA" id="ARBA00007100"/>
    </source>
</evidence>
<dbReference type="Pfam" id="PF13369">
    <property type="entry name" value="Transglut_core2"/>
    <property type="match status" value="1"/>
</dbReference>
<sequence length="254" mass="29017">MVQLVELYKVIAPEPKISSIWGRLGHMVRKAHIHVDSQQHQKHQIHQLLQLVYGEWGFCCDPNQYYQADNLMVNRLLDTKNGMPLSLGALVLYLAESLNLPIFPVNFPTQLILRADVDSETAFINPWDGEYILHETLDKWIEGYIGFGLSPDESDLAVADAELLQDHVVQYMKNALIREGRSGEALRLIDWCLRKQPDNPYEIRDRGLVLASMQCIHAALADFDYFVEQCPDDPSADLLRDQLTGAMVQEYSIH</sequence>
<feature type="domain" description="Protein SirB1 N-terminal" evidence="2">
    <location>
        <begin position="23"/>
        <end position="161"/>
    </location>
</feature>
<gene>
    <name evidence="3" type="ORF">OA57_02060</name>
</gene>
<evidence type="ECO:0000313" key="3">
    <source>
        <dbReference type="EMBL" id="KGQ71044.1"/>
    </source>
</evidence>
<dbReference type="Gene3D" id="1.25.40.10">
    <property type="entry name" value="Tetratricopeptide repeat domain"/>
    <property type="match status" value="1"/>
</dbReference>
<dbReference type="Pfam" id="PF13371">
    <property type="entry name" value="TPR_9"/>
    <property type="match status" value="1"/>
</dbReference>
<dbReference type="Proteomes" id="UP000030380">
    <property type="component" value="Unassembled WGS sequence"/>
</dbReference>
<dbReference type="InterPro" id="IPR011990">
    <property type="entry name" value="TPR-like_helical_dom_sf"/>
</dbReference>
<proteinExistence type="inferred from homology"/>
<comment type="caution">
    <text evidence="3">The sequence shown here is derived from an EMBL/GenBank/DDBJ whole genome shotgun (WGS) entry which is preliminary data.</text>
</comment>
<dbReference type="RefSeq" id="WP_034612798.1">
    <property type="nucleotide sequence ID" value="NZ_JSUM01000003.1"/>
</dbReference>
<dbReference type="AlphaFoldDB" id="A0A0A3BBW6"/>
<dbReference type="InterPro" id="IPR032698">
    <property type="entry name" value="SirB1_N"/>
</dbReference>
<protein>
    <recommendedName>
        <fullName evidence="2">Protein SirB1 N-terminal domain-containing protein</fullName>
    </recommendedName>
</protein>
<dbReference type="STRING" id="505317.OA57_02060"/>
<name>A0A0A3BBW6_9PAST</name>
<comment type="similarity">
    <text evidence="1">Belongs to the UPF0162 family.</text>
</comment>
<accession>A0A0A3BBW6</accession>
<dbReference type="SUPFAM" id="SSF48452">
    <property type="entry name" value="TPR-like"/>
    <property type="match status" value="1"/>
</dbReference>
<dbReference type="EMBL" id="JSUM01000003">
    <property type="protein sequence ID" value="KGQ71044.1"/>
    <property type="molecule type" value="Genomic_DNA"/>
</dbReference>